<evidence type="ECO:0000313" key="3">
    <source>
        <dbReference type="Proteomes" id="UP000214684"/>
    </source>
</evidence>
<sequence length="112" mass="12188">MRKPKSKRVGIILNLSIMVTIFYGLLGICGTLYPGWWKRFLKFPPPPSPDPEPWWYIGVIGLGAVIGLSTGILFQGRILEDQFFAGQAAIASGLVAFSSASIVTGIVSSFKR</sequence>
<keyword evidence="1" id="KW-0472">Membrane</keyword>
<proteinExistence type="predicted"/>
<feature type="transmembrane region" description="Helical" evidence="1">
    <location>
        <begin position="53"/>
        <end position="76"/>
    </location>
</feature>
<name>A0A227NJS7_9FLAO</name>
<gene>
    <name evidence="2" type="ORF">B0A64_22940</name>
</gene>
<protein>
    <submittedName>
        <fullName evidence="2">Uncharacterized protein</fullName>
    </submittedName>
</protein>
<keyword evidence="1" id="KW-0812">Transmembrane</keyword>
<dbReference type="Proteomes" id="UP000214684">
    <property type="component" value="Unassembled WGS sequence"/>
</dbReference>
<comment type="caution">
    <text evidence="2">The sequence shown here is derived from an EMBL/GenBank/DDBJ whole genome shotgun (WGS) entry which is preliminary data.</text>
</comment>
<dbReference type="AlphaFoldDB" id="A0A227NJS7"/>
<keyword evidence="3" id="KW-1185">Reference proteome</keyword>
<feature type="transmembrane region" description="Helical" evidence="1">
    <location>
        <begin position="12"/>
        <end position="33"/>
    </location>
</feature>
<dbReference type="EMBL" id="MUGS01000070">
    <property type="protein sequence ID" value="OXE98023.1"/>
    <property type="molecule type" value="Genomic_DNA"/>
</dbReference>
<evidence type="ECO:0000313" key="2">
    <source>
        <dbReference type="EMBL" id="OXE98023.1"/>
    </source>
</evidence>
<accession>A0A227NJS7</accession>
<evidence type="ECO:0000256" key="1">
    <source>
        <dbReference type="SAM" id="Phobius"/>
    </source>
</evidence>
<keyword evidence="1" id="KW-1133">Transmembrane helix</keyword>
<reference evidence="2 3" key="1">
    <citation type="submission" date="2016-11" db="EMBL/GenBank/DDBJ databases">
        <title>Whole genomes of Flavobacteriaceae.</title>
        <authorList>
            <person name="Stine C."/>
            <person name="Li C."/>
            <person name="Tadesse D."/>
        </authorList>
    </citation>
    <scope>NUCLEOTIDE SEQUENCE [LARGE SCALE GENOMIC DNA]</scope>
    <source>
        <strain evidence="2 3">DSM 24704</strain>
    </source>
</reference>
<organism evidence="2 3">
    <name type="scientific">Flavobacterium araucananum</name>
    <dbReference type="NCBI Taxonomy" id="946678"/>
    <lineage>
        <taxon>Bacteria</taxon>
        <taxon>Pseudomonadati</taxon>
        <taxon>Bacteroidota</taxon>
        <taxon>Flavobacteriia</taxon>
        <taxon>Flavobacteriales</taxon>
        <taxon>Flavobacteriaceae</taxon>
        <taxon>Flavobacterium</taxon>
    </lineage>
</organism>
<feature type="transmembrane region" description="Helical" evidence="1">
    <location>
        <begin position="88"/>
        <end position="110"/>
    </location>
</feature>